<keyword evidence="1" id="KW-0732">Signal</keyword>
<accession>A0ABT1KZG4</accession>
<comment type="caution">
    <text evidence="3">The sequence shown here is derived from an EMBL/GenBank/DDBJ whole genome shotgun (WGS) entry which is preliminary data.</text>
</comment>
<keyword evidence="4" id="KW-1185">Reference proteome</keyword>
<dbReference type="InterPro" id="IPR019606">
    <property type="entry name" value="GerMN"/>
</dbReference>
<evidence type="ECO:0000313" key="4">
    <source>
        <dbReference type="Proteomes" id="UP001204524"/>
    </source>
</evidence>
<dbReference type="Proteomes" id="UP001204524">
    <property type="component" value="Unassembled WGS sequence"/>
</dbReference>
<feature type="chain" id="PRO_5045921972" evidence="1">
    <location>
        <begin position="23"/>
        <end position="199"/>
    </location>
</feature>
<gene>
    <name evidence="3" type="ORF">NCI01_15305</name>
</gene>
<evidence type="ECO:0000313" key="3">
    <source>
        <dbReference type="EMBL" id="MCP3423170.1"/>
    </source>
</evidence>
<sequence length="199" mass="21006">MLNRLRARVAAALLAATVLLTAGCGVPLQDDPALLQQSPAPPVPTSAPSGMNAVRVYLIRDGRLEPVTRTSDNTSARSLVELLIEGPTAAEEAAGATTAVAPGEFQVDQAPSWRSPGVSVTINVPVQFTQIDGDLQLLATAQLVWTATELRPRGLVRMTFNGEPIELPTDRGLTSGAVRRSDFFSVAPRGARLESADPE</sequence>
<dbReference type="PROSITE" id="PS51257">
    <property type="entry name" value="PROKAR_LIPOPROTEIN"/>
    <property type="match status" value="1"/>
</dbReference>
<name>A0ABT1KZG4_9ACTN</name>
<organism evidence="3 4">
    <name type="scientific">Nocardioides pinisoli</name>
    <dbReference type="NCBI Taxonomy" id="2950279"/>
    <lineage>
        <taxon>Bacteria</taxon>
        <taxon>Bacillati</taxon>
        <taxon>Actinomycetota</taxon>
        <taxon>Actinomycetes</taxon>
        <taxon>Propionibacteriales</taxon>
        <taxon>Nocardioidaceae</taxon>
        <taxon>Nocardioides</taxon>
    </lineage>
</organism>
<protein>
    <submittedName>
        <fullName evidence="3">GerMN domain-containing protein</fullName>
    </submittedName>
</protein>
<feature type="signal peptide" evidence="1">
    <location>
        <begin position="1"/>
        <end position="22"/>
    </location>
</feature>
<reference evidence="3 4" key="1">
    <citation type="submission" date="2022-06" db="EMBL/GenBank/DDBJ databases">
        <authorList>
            <person name="So Y."/>
        </authorList>
    </citation>
    <scope>NUCLEOTIDE SEQUENCE [LARGE SCALE GENOMIC DNA]</scope>
    <source>
        <strain evidence="3 4">STR3</strain>
    </source>
</reference>
<evidence type="ECO:0000256" key="1">
    <source>
        <dbReference type="SAM" id="SignalP"/>
    </source>
</evidence>
<dbReference type="Pfam" id="PF10646">
    <property type="entry name" value="Germane"/>
    <property type="match status" value="1"/>
</dbReference>
<dbReference type="SMART" id="SM00909">
    <property type="entry name" value="Germane"/>
    <property type="match status" value="1"/>
</dbReference>
<dbReference type="EMBL" id="JANARS010000006">
    <property type="protein sequence ID" value="MCP3423170.1"/>
    <property type="molecule type" value="Genomic_DNA"/>
</dbReference>
<feature type="domain" description="GerMN" evidence="2">
    <location>
        <begin position="76"/>
        <end position="169"/>
    </location>
</feature>
<evidence type="ECO:0000259" key="2">
    <source>
        <dbReference type="SMART" id="SM00909"/>
    </source>
</evidence>
<dbReference type="RefSeq" id="WP_254182365.1">
    <property type="nucleotide sequence ID" value="NZ_JANARS010000006.1"/>
</dbReference>
<proteinExistence type="predicted"/>